<feature type="compositionally biased region" description="Pro residues" evidence="1">
    <location>
        <begin position="855"/>
        <end position="870"/>
    </location>
</feature>
<evidence type="ECO:0000313" key="3">
    <source>
        <dbReference type="EMBL" id="EYC17101.1"/>
    </source>
</evidence>
<accession>A0A016UQA8</accession>
<feature type="compositionally biased region" description="Pro residues" evidence="1">
    <location>
        <begin position="981"/>
        <end position="990"/>
    </location>
</feature>
<evidence type="ECO:0000256" key="1">
    <source>
        <dbReference type="SAM" id="MobiDB-lite"/>
    </source>
</evidence>
<feature type="compositionally biased region" description="Low complexity" evidence="1">
    <location>
        <begin position="779"/>
        <end position="791"/>
    </location>
</feature>
<dbReference type="InterPro" id="IPR053079">
    <property type="entry name" value="SPS2_domain"/>
</dbReference>
<feature type="signal peptide" evidence="2">
    <location>
        <begin position="1"/>
        <end position="30"/>
    </location>
</feature>
<organism evidence="3 4">
    <name type="scientific">Ancylostoma ceylanicum</name>
    <dbReference type="NCBI Taxonomy" id="53326"/>
    <lineage>
        <taxon>Eukaryota</taxon>
        <taxon>Metazoa</taxon>
        <taxon>Ecdysozoa</taxon>
        <taxon>Nematoda</taxon>
        <taxon>Chromadorea</taxon>
        <taxon>Rhabditida</taxon>
        <taxon>Rhabditina</taxon>
        <taxon>Rhabditomorpha</taxon>
        <taxon>Strongyloidea</taxon>
        <taxon>Ancylostomatidae</taxon>
        <taxon>Ancylostomatinae</taxon>
        <taxon>Ancylostoma</taxon>
    </lineage>
</organism>
<dbReference type="EMBL" id="JARK01001367">
    <property type="protein sequence ID" value="EYC17101.1"/>
    <property type="molecule type" value="Genomic_DNA"/>
</dbReference>
<feature type="region of interest" description="Disordered" evidence="1">
    <location>
        <begin position="772"/>
        <end position="1137"/>
    </location>
</feature>
<feature type="compositionally biased region" description="Pro residues" evidence="1">
    <location>
        <begin position="895"/>
        <end position="920"/>
    </location>
</feature>
<evidence type="ECO:0000256" key="2">
    <source>
        <dbReference type="SAM" id="SignalP"/>
    </source>
</evidence>
<dbReference type="SUPFAM" id="SSF52058">
    <property type="entry name" value="L domain-like"/>
    <property type="match status" value="2"/>
</dbReference>
<feature type="chain" id="PRO_5001489055" evidence="2">
    <location>
        <begin position="31"/>
        <end position="2780"/>
    </location>
</feature>
<feature type="compositionally biased region" description="Basic and acidic residues" evidence="1">
    <location>
        <begin position="1074"/>
        <end position="1086"/>
    </location>
</feature>
<feature type="compositionally biased region" description="Pro residues" evidence="1">
    <location>
        <begin position="1023"/>
        <end position="1055"/>
    </location>
</feature>
<feature type="compositionally biased region" description="Pro residues" evidence="1">
    <location>
        <begin position="939"/>
        <end position="959"/>
    </location>
</feature>
<reference evidence="4" key="1">
    <citation type="journal article" date="2015" name="Nat. Genet.">
        <title>The genome and transcriptome of the zoonotic hookworm Ancylostoma ceylanicum identify infection-specific gene families.</title>
        <authorList>
            <person name="Schwarz E.M."/>
            <person name="Hu Y."/>
            <person name="Antoshechkin I."/>
            <person name="Miller M.M."/>
            <person name="Sternberg P.W."/>
            <person name="Aroian R.V."/>
        </authorList>
    </citation>
    <scope>NUCLEOTIDE SEQUENCE</scope>
    <source>
        <strain evidence="4">HY135</strain>
    </source>
</reference>
<protein>
    <submittedName>
        <fullName evidence="3">Uncharacterized protein</fullName>
    </submittedName>
</protein>
<feature type="compositionally biased region" description="Pro residues" evidence="1">
    <location>
        <begin position="1063"/>
        <end position="1073"/>
    </location>
</feature>
<feature type="compositionally biased region" description="Pro residues" evidence="1">
    <location>
        <begin position="1116"/>
        <end position="1127"/>
    </location>
</feature>
<gene>
    <name evidence="3" type="primary">Acey_s0031.g2274</name>
    <name evidence="3" type="ORF">Y032_0031g2274</name>
</gene>
<dbReference type="Proteomes" id="UP000024635">
    <property type="component" value="Unassembled WGS sequence"/>
</dbReference>
<keyword evidence="2" id="KW-0732">Signal</keyword>
<dbReference type="OrthoDB" id="7483749at2759"/>
<comment type="caution">
    <text evidence="3">The sequence shown here is derived from an EMBL/GenBank/DDBJ whole genome shotgun (WGS) entry which is preliminary data.</text>
</comment>
<dbReference type="PANTHER" id="PTHR21662:SF59">
    <property type="entry name" value="RECEPTOR PROTEIN-TYROSINE KINASE"/>
    <property type="match status" value="1"/>
</dbReference>
<sequence>MLDLSEPPPAMLLRIGLLSLAISVIPICQGFHFDQPMFVNSSLSNSTGWYFGELRSRSKRETTYSATPISIEMAVGYFDLNEIVPQNGELLIFDSSIIPEEYMNRICANALSMKACIVIRDSGYKSLRCPYLHHIESCSPDRPFLEIVNNPNFHDLYLPDRLRYPNEGTPVVVELNPLIPTLALSPISNACPGCRVTNDIACGLMERDYTQIELVTACAGKEIIRPPRGYEIVLDSATVSEDQLNALCSNAVYLEACITISESQFKSLRCPRLEFLVSCRPERPAITIVNNPAFERLQIPEQVRFHPGGIPLRLEKNPMIEKDDMEVLKSLCPNCIIIPSNANTMDHNYQQWFGNVRIEPQEGSMLVFDSSAISERDMNKIFENVVYMKACLIISNSDYTNFRAPNLRHIESCAPDRPAVMLFNNPNLRNFFIPPDAIFVQSENAQLVVEINPLLPSYTLSALGELCPGCDVGRDIGCGSWNRPVTGAELVRACAGAAVIKPAPGIILQVNSSEVSEPELNELCSNVVYMKICITIYKSQFRSLRCPRLQMLESCEQGRPAIDLIDNPYLIDFYIPPNVVMDVGAIRIEINPQLPTRTLQGLEQAYPELTLTSDIVCGIGTRPYTLQEFIAACAGKPIIRPPPGGIIDLDATFMSEYDLNAICSEAVYMEVCITIARSNFQHLHCPKLQVLRSCSPDRPAIMVVDNPLFVSIIIPPVVVLSPYGIPIYFRNNPRLQKDPLKALEERYPNCIVIVEEEYVHVPDLQLWIGSPVLPPQSGNQTSPNSRNTTPTPENPWQPGAPGIPERPWTPGPSAIPGDLFRPGPGPIPGAPWRPAPGPIPEDPRVPAPNSIPGGPWRPGPGPIPGAPWKPDPNEVVGDRERPGPNPNPGDSLRPGPGPIPGAPWRPAPGPIPEDPQVPRPDPTREGIWRPGSTANPGAPWKPGPGPIPNDPRVPGPNPNPGDSLRPGPNPNPGGSWSTGPGPNPAAPWKPGPNGNVADKEKPSPGPNPGDSWRPGPGSIPNDPRVPGPNPNPGGPWRPGPGPIPTDPRVPGPNPNPGGSWSPGPGPNPGAPRKPGPDENVADKEKPSPGPNPGDSLRPGPGPIPNDPRVPGSNPSPGGPWRPGPDPSPGNQWGQTGPVGKPLVLDAYEIDEFVMNGLLAEVVYLKACIIVVNSNYTKLRIPRLRQLEPCEQNRPAIILFNNPFLVEFYMPEEVLYPADGVPMIVQLNPRLPPESLGQQQQHCPKCRVTDDVGCGLGFKEYTQKELIDACAGKAVIKPAPGFIIDVYSDYLTQSQINALCKDAIYMEICITIRKSSIKSLRCPKLRVLKPCQPGRAAIEIVENDFFEDLLIPSTVQYDPSDTPLHIELNPALPATILFSLQLLCPHCRLTNDIACGLSRKRYSAKELVRACAGTQIIRPVPGYMMVIDSREITEAEINALCSEAVYMEICLVISQSNIKSLKCPKLRTLKPCRPDEPAIKIVDNPVFETLELSEFLIYPTTGTPVQIENNPKLPEKMLRPIQDRCRNCITGTTEELLTETTARDYYGRRRIEPPPGKLLILHSSRLPEQVMNSICENAVYMKVCIIITNSKYKSLRCPNLQELVPCRPDRPALKVFKNLFLVDVYIPPTCSYPSTGVPIIMEINPLLPPDVMKAYQTRCPQCEVTPDIACGVDSAEMSVADIIINCANKAIIRPAPGSRIELDASQLTQKQLDDLCAKAIYMEICLNITKTQLKSLRCPMLQMLVPCETGRPAITIVNNPQFDNLYIPADCIFPPTGVTMYVELNPMIPTPVLQQLQQACPQCQLLEDIGCGLGRGHRSVNEILQACVGKKIIRPATGFVIEIDSLVATEDQINKICAAATYMEICIKMTRSNIQALRCPNLQVLKSCKPDTSAIIIEENQLFREFVIPPTVVLQEGSVPMIIINNPMLPKDALDSVRKICPKCLLTATVEVVTPEAARQWFGRERIEPPPGVSLVFDSSVLSQDDMNQICKNAVYMKACVVITNSTYTSFTCPYLKKLESCSPGRPAIALFNNIFLHKFYLPPDCEIPVERMPLIIEVNPLLDPEVLQAMAARCPQCQVTLDIACGLGGRQYSTEELVAACMGKAVIKPAPGYALYLDASRISEVEMNAICSKAIYIEACITIEKSNYKSLHCPVLKRLVSCDQTRPAIVMTENPHLGHFFMPLDVELPHQELPLYIKLNPLLPTPYLLQLQAKCPHCHIAYDIACGMAGQWTNIKQLTSACVGKKIIRPESGNMIVLDASVVTEDEINAVCANAQYMEVCIRIHQSGFQSLRCPKLEVLKPCRPDLPAISIINNPQFREFALPNNFTAPSEGTPVTIRANPGISSRQLHPIRLRCPNCIAHEMNEEVVTIRDAQRYYGRQRIVPSAGKALVFDASVLPEEVMNQICAEARYMEACIIIANSDYSELRCPHLQRIKSCRPDRPAIRLFNNPQLSVFDVPATLTFEYYDTPMIADLNPLLDAQRLVELQRICPQCRITADILCGLDYTRKYSPGEIAEACAGKAVIKPAPGEMLLFDSSVVTEPQMNAMCAKAIYMEVCITIKKSSFQRLVFPMLQYIKPCQEGRSAIDIMDNHEFNFFYLAPGCTFMTTSAPMHFEMNPRLPTKLLEEIGSACPTCNTASDIACGLGNGQFTFDEFINACDGKAVIKPGSKQILVPDSNYVTEKQMNRLCSNAVYMEICINITNSKYMKLSCPKLQDLVSCQPGRPALTIENNSDFTELMLPMLTNFPRDGTGVVIRNNPKLNPLNLQRLRTLCPMCVSL</sequence>
<dbReference type="PANTHER" id="PTHR21662">
    <property type="entry name" value="RECEPTOR PROTEIN-TYROSINE KINASE"/>
    <property type="match status" value="1"/>
</dbReference>
<feature type="compositionally biased region" description="Pro residues" evidence="1">
    <location>
        <begin position="823"/>
        <end position="840"/>
    </location>
</feature>
<evidence type="ECO:0000313" key="4">
    <source>
        <dbReference type="Proteomes" id="UP000024635"/>
    </source>
</evidence>
<proteinExistence type="predicted"/>
<name>A0A016UQA8_9BILA</name>
<dbReference type="STRING" id="53326.A0A016UQA8"/>
<keyword evidence="4" id="KW-1185">Reference proteome</keyword>